<dbReference type="InterPro" id="IPR050324">
    <property type="entry name" value="CDP-alcohol_PTase-I"/>
</dbReference>
<keyword evidence="5 13" id="KW-0812">Transmembrane</keyword>
<feature type="transmembrane region" description="Helical" evidence="13">
    <location>
        <begin position="37"/>
        <end position="54"/>
    </location>
</feature>
<dbReference type="EMBL" id="JAAXOT010000012">
    <property type="protein sequence ID" value="NKY58932.1"/>
    <property type="molecule type" value="Genomic_DNA"/>
</dbReference>
<sequence>MTSDSGTGGSETTAAGRRSGGALAAVLSDRLLTVPNVLSLLRLIGVPVFLWLLLVERADGWAFTLLILSGLTDFLDGKLARLLDQSSRLGALLDPFVDRLYLVTTLAAFVARGLIPWWVAALLIGRDLVLTLTLPVYRRRDLDPPEVIYLGKAATFALMSALPWMLAGEMDWVGDGFGRAFGGALLIWGTAVYVWTGLLYLGRAIAVARRVPRTADRPGGGPGRDTGAANPGGLA</sequence>
<comment type="subcellular location">
    <subcellularLocation>
        <location evidence="1">Membrane</location>
        <topology evidence="1">Multi-pass membrane protein</topology>
    </subcellularLocation>
</comment>
<keyword evidence="7" id="KW-0443">Lipid metabolism</keyword>
<accession>A0A846YNA1</accession>
<evidence type="ECO:0000256" key="12">
    <source>
        <dbReference type="SAM" id="MobiDB-lite"/>
    </source>
</evidence>
<evidence type="ECO:0000256" key="11">
    <source>
        <dbReference type="RuleBase" id="RU003750"/>
    </source>
</evidence>
<gene>
    <name evidence="14" type="ORF">HGA15_22840</name>
</gene>
<evidence type="ECO:0000256" key="3">
    <source>
        <dbReference type="ARBA" id="ARBA00022516"/>
    </source>
</evidence>
<dbReference type="Gene3D" id="1.20.120.1760">
    <property type="match status" value="1"/>
</dbReference>
<keyword evidence="4 11" id="KW-0808">Transferase</keyword>
<evidence type="ECO:0000256" key="8">
    <source>
        <dbReference type="ARBA" id="ARBA00023136"/>
    </source>
</evidence>
<reference evidence="14 15" key="1">
    <citation type="submission" date="2020-04" db="EMBL/GenBank/DDBJ databases">
        <title>MicrobeNet Type strains.</title>
        <authorList>
            <person name="Nicholson A.C."/>
        </authorList>
    </citation>
    <scope>NUCLEOTIDE SEQUENCE [LARGE SCALE GENOMIC DNA]</scope>
    <source>
        <strain evidence="14 15">JCM 3332</strain>
    </source>
</reference>
<evidence type="ECO:0000256" key="1">
    <source>
        <dbReference type="ARBA" id="ARBA00004141"/>
    </source>
</evidence>
<keyword evidence="6 13" id="KW-1133">Transmembrane helix</keyword>
<dbReference type="Proteomes" id="UP000570678">
    <property type="component" value="Unassembled WGS sequence"/>
</dbReference>
<organism evidence="14 15">
    <name type="scientific">Nocardia flavorosea</name>
    <dbReference type="NCBI Taxonomy" id="53429"/>
    <lineage>
        <taxon>Bacteria</taxon>
        <taxon>Bacillati</taxon>
        <taxon>Actinomycetota</taxon>
        <taxon>Actinomycetes</taxon>
        <taxon>Mycobacteriales</taxon>
        <taxon>Nocardiaceae</taxon>
        <taxon>Nocardia</taxon>
    </lineage>
</organism>
<dbReference type="InterPro" id="IPR048254">
    <property type="entry name" value="CDP_ALCOHOL_P_TRANSF_CS"/>
</dbReference>
<proteinExistence type="inferred from homology"/>
<dbReference type="InterPro" id="IPR043130">
    <property type="entry name" value="CDP-OH_PTrfase_TM_dom"/>
</dbReference>
<feature type="transmembrane region" description="Helical" evidence="13">
    <location>
        <begin position="180"/>
        <end position="201"/>
    </location>
</feature>
<dbReference type="PROSITE" id="PS00379">
    <property type="entry name" value="CDP_ALCOHOL_P_TRANSF"/>
    <property type="match status" value="1"/>
</dbReference>
<comment type="similarity">
    <text evidence="2 11">Belongs to the CDP-alcohol phosphatidyltransferase class-I family.</text>
</comment>
<evidence type="ECO:0000256" key="4">
    <source>
        <dbReference type="ARBA" id="ARBA00022679"/>
    </source>
</evidence>
<evidence type="ECO:0000256" key="6">
    <source>
        <dbReference type="ARBA" id="ARBA00022989"/>
    </source>
</evidence>
<protein>
    <submittedName>
        <fullName evidence="14">CDP-alcohol phosphatidyltransferase family protein</fullName>
    </submittedName>
</protein>
<evidence type="ECO:0000256" key="9">
    <source>
        <dbReference type="ARBA" id="ARBA00023209"/>
    </source>
</evidence>
<keyword evidence="10" id="KW-1208">Phospholipid metabolism</keyword>
<evidence type="ECO:0000256" key="10">
    <source>
        <dbReference type="ARBA" id="ARBA00023264"/>
    </source>
</evidence>
<feature type="transmembrane region" description="Helical" evidence="13">
    <location>
        <begin position="149"/>
        <end position="168"/>
    </location>
</feature>
<evidence type="ECO:0000256" key="2">
    <source>
        <dbReference type="ARBA" id="ARBA00010441"/>
    </source>
</evidence>
<feature type="region of interest" description="Disordered" evidence="12">
    <location>
        <begin position="215"/>
        <end position="235"/>
    </location>
</feature>
<evidence type="ECO:0000256" key="13">
    <source>
        <dbReference type="SAM" id="Phobius"/>
    </source>
</evidence>
<dbReference type="PANTHER" id="PTHR14269">
    <property type="entry name" value="CDP-DIACYLGLYCEROL--GLYCEROL-3-PHOSPHATE 3-PHOSPHATIDYLTRANSFERASE-RELATED"/>
    <property type="match status" value="1"/>
</dbReference>
<dbReference type="GO" id="GO:0016780">
    <property type="term" value="F:phosphotransferase activity, for other substituted phosphate groups"/>
    <property type="evidence" value="ECO:0007669"/>
    <property type="project" value="InterPro"/>
</dbReference>
<evidence type="ECO:0000256" key="5">
    <source>
        <dbReference type="ARBA" id="ARBA00022692"/>
    </source>
</evidence>
<dbReference type="GO" id="GO:0016020">
    <property type="term" value="C:membrane"/>
    <property type="evidence" value="ECO:0007669"/>
    <property type="project" value="UniProtKB-SubCell"/>
</dbReference>
<comment type="caution">
    <text evidence="14">The sequence shown here is derived from an EMBL/GenBank/DDBJ whole genome shotgun (WGS) entry which is preliminary data.</text>
</comment>
<dbReference type="InterPro" id="IPR000462">
    <property type="entry name" value="CDP-OH_P_trans"/>
</dbReference>
<evidence type="ECO:0000256" key="7">
    <source>
        <dbReference type="ARBA" id="ARBA00023098"/>
    </source>
</evidence>
<feature type="transmembrane region" description="Helical" evidence="13">
    <location>
        <begin position="60"/>
        <end position="77"/>
    </location>
</feature>
<keyword evidence="3" id="KW-0444">Lipid biosynthesis</keyword>
<keyword evidence="9" id="KW-0594">Phospholipid biosynthesis</keyword>
<dbReference type="GO" id="GO:0046474">
    <property type="term" value="P:glycerophospholipid biosynthetic process"/>
    <property type="evidence" value="ECO:0007669"/>
    <property type="project" value="TreeGrafter"/>
</dbReference>
<keyword evidence="8 13" id="KW-0472">Membrane</keyword>
<dbReference type="Pfam" id="PF01066">
    <property type="entry name" value="CDP-OH_P_transf"/>
    <property type="match status" value="1"/>
</dbReference>
<dbReference type="PANTHER" id="PTHR14269:SF62">
    <property type="entry name" value="CDP-DIACYLGLYCEROL--GLYCEROL-3-PHOSPHATE 3-PHOSPHATIDYLTRANSFERASE 1, CHLOROPLASTIC"/>
    <property type="match status" value="1"/>
</dbReference>
<evidence type="ECO:0000313" key="14">
    <source>
        <dbReference type="EMBL" id="NKY58932.1"/>
    </source>
</evidence>
<dbReference type="AlphaFoldDB" id="A0A846YNA1"/>
<name>A0A846YNA1_9NOCA</name>
<keyword evidence="15" id="KW-1185">Reference proteome</keyword>
<evidence type="ECO:0000313" key="15">
    <source>
        <dbReference type="Proteomes" id="UP000570678"/>
    </source>
</evidence>